<dbReference type="GeneID" id="20211281"/>
<evidence type="ECO:0000313" key="5">
    <source>
        <dbReference type="Proteomes" id="UP000015101"/>
    </source>
</evidence>
<reference evidence="3 5" key="2">
    <citation type="journal article" date="2013" name="Nature">
        <title>Insights into bilaterian evolution from three spiralian genomes.</title>
        <authorList>
            <person name="Simakov O."/>
            <person name="Marletaz F."/>
            <person name="Cho S.J."/>
            <person name="Edsinger-Gonzales E."/>
            <person name="Havlak P."/>
            <person name="Hellsten U."/>
            <person name="Kuo D.H."/>
            <person name="Larsson T."/>
            <person name="Lv J."/>
            <person name="Arendt D."/>
            <person name="Savage R."/>
            <person name="Osoegawa K."/>
            <person name="de Jong P."/>
            <person name="Grimwood J."/>
            <person name="Chapman J.A."/>
            <person name="Shapiro H."/>
            <person name="Aerts A."/>
            <person name="Otillar R.P."/>
            <person name="Terry A.Y."/>
            <person name="Boore J.L."/>
            <person name="Grigoriev I.V."/>
            <person name="Lindberg D.R."/>
            <person name="Seaver E.C."/>
            <person name="Weisblat D.A."/>
            <person name="Putnam N.H."/>
            <person name="Rokhsar D.S."/>
        </authorList>
    </citation>
    <scope>NUCLEOTIDE SEQUENCE</scope>
</reference>
<evidence type="ECO:0000313" key="4">
    <source>
        <dbReference type="EnsemblMetazoa" id="HelroP189490"/>
    </source>
</evidence>
<dbReference type="KEGG" id="hro:HELRODRAFT_189490"/>
<dbReference type="HOGENOM" id="CLU_664452_0_0_1"/>
<name>T1FR34_HELRO</name>
<accession>T1FR34</accession>
<dbReference type="Proteomes" id="UP000015101">
    <property type="component" value="Unassembled WGS sequence"/>
</dbReference>
<organism evidence="4 5">
    <name type="scientific">Helobdella robusta</name>
    <name type="common">Californian leech</name>
    <dbReference type="NCBI Taxonomy" id="6412"/>
    <lineage>
        <taxon>Eukaryota</taxon>
        <taxon>Metazoa</taxon>
        <taxon>Spiralia</taxon>
        <taxon>Lophotrochozoa</taxon>
        <taxon>Annelida</taxon>
        <taxon>Clitellata</taxon>
        <taxon>Hirudinea</taxon>
        <taxon>Rhynchobdellida</taxon>
        <taxon>Glossiphoniidae</taxon>
        <taxon>Helobdella</taxon>
    </lineage>
</organism>
<protein>
    <submittedName>
        <fullName evidence="3 4">Uncharacterized protein</fullName>
    </submittedName>
</protein>
<dbReference type="EnsemblMetazoa" id="HelroT189490">
    <property type="protein sequence ID" value="HelroP189490"/>
    <property type="gene ID" value="HelroG189490"/>
</dbReference>
<keyword evidence="1" id="KW-0175">Coiled coil</keyword>
<reference evidence="5" key="1">
    <citation type="submission" date="2012-12" db="EMBL/GenBank/DDBJ databases">
        <authorList>
            <person name="Hellsten U."/>
            <person name="Grimwood J."/>
            <person name="Chapman J.A."/>
            <person name="Shapiro H."/>
            <person name="Aerts A."/>
            <person name="Otillar R.P."/>
            <person name="Terry A.Y."/>
            <person name="Boore J.L."/>
            <person name="Simakov O."/>
            <person name="Marletaz F."/>
            <person name="Cho S.-J."/>
            <person name="Edsinger-Gonzales E."/>
            <person name="Havlak P."/>
            <person name="Kuo D.-H."/>
            <person name="Larsson T."/>
            <person name="Lv J."/>
            <person name="Arendt D."/>
            <person name="Savage R."/>
            <person name="Osoegawa K."/>
            <person name="de Jong P."/>
            <person name="Lindberg D.R."/>
            <person name="Seaver E.C."/>
            <person name="Weisblat D.A."/>
            <person name="Putnam N.H."/>
            <person name="Grigoriev I.V."/>
            <person name="Rokhsar D.S."/>
        </authorList>
    </citation>
    <scope>NUCLEOTIDE SEQUENCE</scope>
</reference>
<dbReference type="EMBL" id="KB097571">
    <property type="protein sequence ID" value="ESN94706.1"/>
    <property type="molecule type" value="Genomic_DNA"/>
</dbReference>
<evidence type="ECO:0000256" key="1">
    <source>
        <dbReference type="SAM" id="Coils"/>
    </source>
</evidence>
<dbReference type="CTD" id="20211281"/>
<sequence>MASVHPASDHAPQPLGNRNKRRKNRNQRPQTISYVNKEAEEVFDLFCSKQKPNSAPNSFSSQVRHTTTLKDRQKILDYLHGGNVERDKEVDSERDDEAKIEELNKRKKKNLLKRLKERLISLNKRQPIKPFREKDVSADGKNKKIKSFFQSFRKKKNKAPNEIQQNMMAVQDDMRMHSKSSTDDFLEPGTPIMLVSDSPPRLSPTSSPGKNLRVSRGVHSGFQCDGDENGTSVDKLSKRFDWTVVVSEGASSRDVLEEEKVEVEKSDKSQVYEDVAERLKKISEEALKWMHRSSAPAKIRLFFQIRPDLVAGFKRLSTFKNLTDLVCQVTQNLAYQHFSNGVNQFIRQFNDPITIQVALTFAITERAMNYVGFNSRNAHIIRNHFYRYFGMNFAPQLAEEGGLTQLVEEIDIDP</sequence>
<keyword evidence="5" id="KW-1185">Reference proteome</keyword>
<dbReference type="AlphaFoldDB" id="T1FR34"/>
<feature type="coiled-coil region" evidence="1">
    <location>
        <begin position="98"/>
        <end position="125"/>
    </location>
</feature>
<dbReference type="RefSeq" id="XP_009027739.1">
    <property type="nucleotide sequence ID" value="XM_009029491.1"/>
</dbReference>
<reference evidence="4" key="3">
    <citation type="submission" date="2015-06" db="UniProtKB">
        <authorList>
            <consortium name="EnsemblMetazoa"/>
        </authorList>
    </citation>
    <scope>IDENTIFICATION</scope>
</reference>
<dbReference type="EMBL" id="AMQM01001720">
    <property type="status" value="NOT_ANNOTATED_CDS"/>
    <property type="molecule type" value="Genomic_DNA"/>
</dbReference>
<feature type="region of interest" description="Disordered" evidence="2">
    <location>
        <begin position="1"/>
        <end position="34"/>
    </location>
</feature>
<evidence type="ECO:0000313" key="3">
    <source>
        <dbReference type="EMBL" id="ESN94706.1"/>
    </source>
</evidence>
<proteinExistence type="predicted"/>
<dbReference type="InParanoid" id="T1FR34"/>
<evidence type="ECO:0000256" key="2">
    <source>
        <dbReference type="SAM" id="MobiDB-lite"/>
    </source>
</evidence>
<gene>
    <name evidence="4" type="primary">20211281</name>
    <name evidence="3" type="ORF">HELRODRAFT_189490</name>
</gene>